<dbReference type="Pfam" id="PF02896">
    <property type="entry name" value="PEP-utilizers_C"/>
    <property type="match status" value="1"/>
</dbReference>
<keyword evidence="15 17" id="KW-0460">Magnesium</keyword>
<dbReference type="GO" id="GO:0046872">
    <property type="term" value="F:metal ion binding"/>
    <property type="evidence" value="ECO:0007669"/>
    <property type="project" value="UniProtKB-KW"/>
</dbReference>
<feature type="binding site" evidence="20">
    <location>
        <position position="441"/>
    </location>
    <ligand>
        <name>Mg(2+)</name>
        <dbReference type="ChEBI" id="CHEBI:18420"/>
    </ligand>
</feature>
<dbReference type="SUPFAM" id="SSF47831">
    <property type="entry name" value="Enzyme I of the PEP:sugar phosphotransferase system HPr-binding (sub)domain"/>
    <property type="match status" value="1"/>
</dbReference>
<feature type="domain" description="PEP-utilising enzyme C-terminal" evidence="22">
    <location>
        <begin position="258"/>
        <end position="524"/>
    </location>
</feature>
<evidence type="ECO:0000256" key="11">
    <source>
        <dbReference type="ARBA" id="ARBA00022679"/>
    </source>
</evidence>
<dbReference type="EC" id="2.7.3.9" evidence="6 17"/>
<feature type="domain" description="Phosphotransferase system enzyme I N-terminal" evidence="23">
    <location>
        <begin position="9"/>
        <end position="126"/>
    </location>
</feature>
<comment type="function">
    <text evidence="3 17">General (non sugar-specific) component of the phosphoenolpyruvate-dependent sugar phosphotransferase system (sugar PTS). This major carbohydrate active-transport system catalyzes the phosphorylation of incoming sugar substrates concomitantly with their translocation across the cell membrane. Enzyme I transfers the phosphoryl group from phosphoenolpyruvate (PEP) to the phosphoryl carrier protein (HPr).</text>
</comment>
<evidence type="ECO:0000313" key="25">
    <source>
        <dbReference type="Proteomes" id="UP000006415"/>
    </source>
</evidence>
<evidence type="ECO:0000256" key="1">
    <source>
        <dbReference type="ARBA" id="ARBA00000683"/>
    </source>
</evidence>
<dbReference type="Gene3D" id="3.20.20.60">
    <property type="entry name" value="Phosphoenolpyruvate-binding domains"/>
    <property type="match status" value="1"/>
</dbReference>
<organism evidence="24 25">
    <name type="scientific">Scardovia wiggsiae F0424</name>
    <dbReference type="NCBI Taxonomy" id="857290"/>
    <lineage>
        <taxon>Bacteria</taxon>
        <taxon>Bacillati</taxon>
        <taxon>Actinomycetota</taxon>
        <taxon>Actinomycetes</taxon>
        <taxon>Bifidobacteriales</taxon>
        <taxon>Bifidobacteriaceae</taxon>
        <taxon>Scardovia</taxon>
    </lineage>
</organism>
<gene>
    <name evidence="24" type="ORF">HMPREF9156_00058</name>
</gene>
<evidence type="ECO:0000256" key="14">
    <source>
        <dbReference type="ARBA" id="ARBA00022777"/>
    </source>
</evidence>
<keyword evidence="13 17" id="KW-0479">Metal-binding</keyword>
<dbReference type="GO" id="GO:0005737">
    <property type="term" value="C:cytoplasm"/>
    <property type="evidence" value="ECO:0007669"/>
    <property type="project" value="UniProtKB-SubCell"/>
</dbReference>
<dbReference type="PRINTS" id="PR01736">
    <property type="entry name" value="PHPHTRNFRASE"/>
</dbReference>
<dbReference type="STRING" id="857290.HMPREF9156_00058"/>
<accession>J0X0A8</accession>
<feature type="binding site" evidence="20">
    <location>
        <position position="417"/>
    </location>
    <ligand>
        <name>Mg(2+)</name>
        <dbReference type="ChEBI" id="CHEBI:18420"/>
    </ligand>
</feature>
<feature type="binding site" evidence="19">
    <location>
        <position position="451"/>
    </location>
    <ligand>
        <name>phosphoenolpyruvate</name>
        <dbReference type="ChEBI" id="CHEBI:58702"/>
    </ligand>
</feature>
<dbReference type="OrthoDB" id="9765468at2"/>
<name>J0X0A8_9BIFI</name>
<feature type="binding site" evidence="19">
    <location>
        <begin position="440"/>
        <end position="441"/>
    </location>
    <ligand>
        <name>phosphoenolpyruvate</name>
        <dbReference type="ChEBI" id="CHEBI:58702"/>
    </ligand>
</feature>
<dbReference type="InterPro" id="IPR008731">
    <property type="entry name" value="PTS_EIN"/>
</dbReference>
<feature type="domain" description="PEP-utilising enzyme mobile" evidence="21">
    <location>
        <begin position="153"/>
        <end position="223"/>
    </location>
</feature>
<dbReference type="PANTHER" id="PTHR46244">
    <property type="entry name" value="PHOSPHOENOLPYRUVATE-PROTEIN PHOSPHOTRANSFERASE"/>
    <property type="match status" value="1"/>
</dbReference>
<keyword evidence="9 17" id="KW-0963">Cytoplasm</keyword>
<keyword evidence="8 17" id="KW-0813">Transport</keyword>
<dbReference type="PANTHER" id="PTHR46244:SF3">
    <property type="entry name" value="PHOSPHOENOLPYRUVATE-PROTEIN PHOSPHOTRANSFERASE"/>
    <property type="match status" value="1"/>
</dbReference>
<dbReference type="InterPro" id="IPR006318">
    <property type="entry name" value="PTS_EI-like"/>
</dbReference>
<feature type="binding site" evidence="19">
    <location>
        <position position="328"/>
    </location>
    <ligand>
        <name>phosphoenolpyruvate</name>
        <dbReference type="ChEBI" id="CHEBI:58702"/>
    </ligand>
</feature>
<feature type="active site" description="Tele-phosphohistidine intermediate" evidence="18">
    <location>
        <position position="189"/>
    </location>
</feature>
<dbReference type="Gene3D" id="1.10.274.10">
    <property type="entry name" value="PtsI, HPr-binding domain"/>
    <property type="match status" value="1"/>
</dbReference>
<reference evidence="24 25" key="1">
    <citation type="submission" date="2012-01" db="EMBL/GenBank/DDBJ databases">
        <title>The Genome Sequence of Scardovia wiggsiae F0424.</title>
        <authorList>
            <consortium name="The Broad Institute Genome Sequencing Platform"/>
            <person name="Earl A."/>
            <person name="Ward D."/>
            <person name="Feldgarden M."/>
            <person name="Gevers D."/>
            <person name="Izard J."/>
            <person name="Ganesan A."/>
            <person name="Baranova O.V."/>
            <person name="Blanton J.M."/>
            <person name="Tanner A.C."/>
            <person name="Mathney J."/>
            <person name="Dewhirst F.E."/>
            <person name="Young S.K."/>
            <person name="Zeng Q."/>
            <person name="Gargeya S."/>
            <person name="Fitzgerald M."/>
            <person name="Haas B."/>
            <person name="Abouelleil A."/>
            <person name="Alvarado L."/>
            <person name="Arachchi H.M."/>
            <person name="Berlin A."/>
            <person name="Chapman S.B."/>
            <person name="Gearin G."/>
            <person name="Goldberg J."/>
            <person name="Griggs A."/>
            <person name="Gujja S."/>
            <person name="Hansen M."/>
            <person name="Heiman D."/>
            <person name="Howarth C."/>
            <person name="Larimer J."/>
            <person name="Lui A."/>
            <person name="MacDonald P.J.P."/>
            <person name="McCowen C."/>
            <person name="Montmayeur A."/>
            <person name="Murphy C."/>
            <person name="Neiman D."/>
            <person name="Pearson M."/>
            <person name="Priest M."/>
            <person name="Roberts A."/>
            <person name="Saif S."/>
            <person name="Shea T."/>
            <person name="Sisk P."/>
            <person name="Stolte C."/>
            <person name="Sykes S."/>
            <person name="Wortman J."/>
            <person name="Nusbaum C."/>
            <person name="Birren B."/>
        </authorList>
    </citation>
    <scope>NUCLEOTIDE SEQUENCE [LARGE SCALE GENOMIC DNA]</scope>
    <source>
        <strain evidence="24 25">F0424</strain>
    </source>
</reference>
<keyword evidence="10 17" id="KW-0762">Sugar transport</keyword>
<feature type="binding site" evidence="19">
    <location>
        <position position="292"/>
    </location>
    <ligand>
        <name>phosphoenolpyruvate</name>
        <dbReference type="ChEBI" id="CHEBI:58702"/>
    </ligand>
</feature>
<dbReference type="InterPro" id="IPR036618">
    <property type="entry name" value="PtsI_HPr-bd_sf"/>
</dbReference>
<keyword evidence="12 17" id="KW-0598">Phosphotransferase system</keyword>
<comment type="subcellular location">
    <subcellularLocation>
        <location evidence="4 17">Cytoplasm</location>
    </subcellularLocation>
</comment>
<protein>
    <recommendedName>
        <fullName evidence="7 17">Phosphoenolpyruvate-protein phosphotransferase</fullName>
        <ecNumber evidence="6 17">2.7.3.9</ecNumber>
    </recommendedName>
    <alternativeName>
        <fullName evidence="16 17">Phosphotransferase system, enzyme I</fullName>
    </alternativeName>
</protein>
<dbReference type="InterPro" id="IPR040442">
    <property type="entry name" value="Pyrv_kinase-like_dom_sf"/>
</dbReference>
<dbReference type="InterPro" id="IPR015813">
    <property type="entry name" value="Pyrv/PenolPyrv_kinase-like_dom"/>
</dbReference>
<dbReference type="Pfam" id="PF00391">
    <property type="entry name" value="PEP-utilizers"/>
    <property type="match status" value="1"/>
</dbReference>
<dbReference type="InterPro" id="IPR036637">
    <property type="entry name" value="Phosphohistidine_dom_sf"/>
</dbReference>
<evidence type="ECO:0000256" key="17">
    <source>
        <dbReference type="PIRNR" id="PIRNR000732"/>
    </source>
</evidence>
<dbReference type="GO" id="GO:0016301">
    <property type="term" value="F:kinase activity"/>
    <property type="evidence" value="ECO:0007669"/>
    <property type="project" value="UniProtKB-KW"/>
</dbReference>
<dbReference type="InterPro" id="IPR008279">
    <property type="entry name" value="PEP-util_enz_mobile_dom"/>
</dbReference>
<evidence type="ECO:0000256" key="2">
    <source>
        <dbReference type="ARBA" id="ARBA00001946"/>
    </source>
</evidence>
<dbReference type="RefSeq" id="WP_007147126.1">
    <property type="nucleotide sequence ID" value="NZ_AKCI01000001.1"/>
</dbReference>
<comment type="cofactor">
    <cofactor evidence="2 17 20">
        <name>Mg(2+)</name>
        <dbReference type="ChEBI" id="CHEBI:18420"/>
    </cofactor>
</comment>
<dbReference type="InterPro" id="IPR000121">
    <property type="entry name" value="PEP_util_C"/>
</dbReference>
<evidence type="ECO:0000256" key="4">
    <source>
        <dbReference type="ARBA" id="ARBA00004496"/>
    </source>
</evidence>
<keyword evidence="11 17" id="KW-0808">Transferase</keyword>
<dbReference type="Proteomes" id="UP000006415">
    <property type="component" value="Unassembled WGS sequence"/>
</dbReference>
<dbReference type="SUPFAM" id="SSF51621">
    <property type="entry name" value="Phosphoenolpyruvate/pyruvate domain"/>
    <property type="match status" value="1"/>
</dbReference>
<dbReference type="AlphaFoldDB" id="J0X0A8"/>
<evidence type="ECO:0000256" key="20">
    <source>
        <dbReference type="PIRSR" id="PIRSR000732-3"/>
    </source>
</evidence>
<evidence type="ECO:0000256" key="15">
    <source>
        <dbReference type="ARBA" id="ARBA00022842"/>
    </source>
</evidence>
<evidence type="ECO:0000256" key="10">
    <source>
        <dbReference type="ARBA" id="ARBA00022597"/>
    </source>
</evidence>
<evidence type="ECO:0000313" key="24">
    <source>
        <dbReference type="EMBL" id="EJD65294.1"/>
    </source>
</evidence>
<dbReference type="HOGENOM" id="CLU_007308_7_0_11"/>
<comment type="similarity">
    <text evidence="5 17">Belongs to the PEP-utilizing enzyme family.</text>
</comment>
<evidence type="ECO:0000259" key="21">
    <source>
        <dbReference type="Pfam" id="PF00391"/>
    </source>
</evidence>
<evidence type="ECO:0000256" key="3">
    <source>
        <dbReference type="ARBA" id="ARBA00002728"/>
    </source>
</evidence>
<evidence type="ECO:0000256" key="12">
    <source>
        <dbReference type="ARBA" id="ARBA00022683"/>
    </source>
</evidence>
<dbReference type="InterPro" id="IPR024692">
    <property type="entry name" value="PTS_EI"/>
</dbReference>
<sequence length="563" mass="59253">MSDGHQILNGIGVYAGTSHGRVAFVMPAPEADPDEGPCTDWEAGSAKIREAMQAVAEDLRNRRDLATDEKSKAVLAATAQLAADKGLIKSVDKKLKKGEGPTHAVCSAVEDYAVLLKKLGGYMAERVTDLHDVRDRTIARLRGLPAPGVPDITEPVIIAAYDLAPAEAATLDPKLVMGILTEEGGPTSHTAILAAQLGIPCVVKISGLTEHVHDGGTVALDGGVGEVVVSPTETEIAELEERSRRRAAALAGSSGEGATRDGHHVALYANIGKEGDAERAAAFDLEGSGLFRTEFLFLGREEAPALEEQTDIYTAVLEAFGGRHVVVRTLDAGADKPLAFANQDKEENPALGIRGLRLGMRRTDLLDTQLQALANAYQKTHGDLWVMAPMVSTVDEAEWFAEKARGFGLPKVGVMVEVPAAAIRSPQILSEVDFCSIGTNDLAQYTMASDRLNGELAGLLSPWQPAVLRMIKFACEGGAATGKPVGVCGEAGGDPLMALVLTGLGVNSLSMAATKVNAVRAALHMHDLSTCQQMAAYALDARTAKDARAAVIALADPQLLDLL</sequence>
<feature type="active site" description="Proton donor" evidence="18">
    <location>
        <position position="488"/>
    </location>
</feature>
<evidence type="ECO:0000256" key="18">
    <source>
        <dbReference type="PIRSR" id="PIRSR000732-1"/>
    </source>
</evidence>
<evidence type="ECO:0000256" key="19">
    <source>
        <dbReference type="PIRSR" id="PIRSR000732-2"/>
    </source>
</evidence>
<evidence type="ECO:0000256" key="16">
    <source>
        <dbReference type="ARBA" id="ARBA00033235"/>
    </source>
</evidence>
<dbReference type="NCBIfam" id="TIGR01417">
    <property type="entry name" value="PTS_I_fam"/>
    <property type="match status" value="1"/>
</dbReference>
<dbReference type="EMBL" id="AGZS01000001">
    <property type="protein sequence ID" value="EJD65294.1"/>
    <property type="molecule type" value="Genomic_DNA"/>
</dbReference>
<dbReference type="eggNOG" id="COG1080">
    <property type="taxonomic scope" value="Bacteria"/>
</dbReference>
<evidence type="ECO:0000256" key="5">
    <source>
        <dbReference type="ARBA" id="ARBA00007837"/>
    </source>
</evidence>
<evidence type="ECO:0000259" key="22">
    <source>
        <dbReference type="Pfam" id="PF02896"/>
    </source>
</evidence>
<keyword evidence="25" id="KW-1185">Reference proteome</keyword>
<evidence type="ECO:0000256" key="9">
    <source>
        <dbReference type="ARBA" id="ARBA00022490"/>
    </source>
</evidence>
<dbReference type="PIRSF" id="PIRSF000732">
    <property type="entry name" value="PTS_enzyme_I"/>
    <property type="match status" value="1"/>
</dbReference>
<evidence type="ECO:0000256" key="8">
    <source>
        <dbReference type="ARBA" id="ARBA00022448"/>
    </source>
</evidence>
<dbReference type="GO" id="GO:0009401">
    <property type="term" value="P:phosphoenolpyruvate-dependent sugar phosphotransferase system"/>
    <property type="evidence" value="ECO:0007669"/>
    <property type="project" value="UniProtKB-KW"/>
</dbReference>
<comment type="catalytic activity">
    <reaction evidence="1 17">
        <text>L-histidyl-[protein] + phosphoenolpyruvate = N(pros)-phospho-L-histidyl-[protein] + pyruvate</text>
        <dbReference type="Rhea" id="RHEA:23880"/>
        <dbReference type="Rhea" id="RHEA-COMP:9745"/>
        <dbReference type="Rhea" id="RHEA-COMP:9746"/>
        <dbReference type="ChEBI" id="CHEBI:15361"/>
        <dbReference type="ChEBI" id="CHEBI:29979"/>
        <dbReference type="ChEBI" id="CHEBI:58702"/>
        <dbReference type="ChEBI" id="CHEBI:64837"/>
        <dbReference type="EC" id="2.7.3.9"/>
    </reaction>
</comment>
<dbReference type="Gene3D" id="3.50.30.10">
    <property type="entry name" value="Phosphohistidine domain"/>
    <property type="match status" value="1"/>
</dbReference>
<keyword evidence="14 17" id="KW-0418">Kinase</keyword>
<comment type="caution">
    <text evidence="24">The sequence shown here is derived from an EMBL/GenBank/DDBJ whole genome shotgun (WGS) entry which is preliminary data.</text>
</comment>
<dbReference type="GO" id="GO:0008965">
    <property type="term" value="F:phosphoenolpyruvate-protein phosphotransferase activity"/>
    <property type="evidence" value="ECO:0007669"/>
    <property type="project" value="UniProtKB-EC"/>
</dbReference>
<dbReference type="Pfam" id="PF05524">
    <property type="entry name" value="PEP-utilisers_N"/>
    <property type="match status" value="1"/>
</dbReference>
<evidence type="ECO:0000256" key="7">
    <source>
        <dbReference type="ARBA" id="ARBA00016544"/>
    </source>
</evidence>
<dbReference type="SUPFAM" id="SSF52009">
    <property type="entry name" value="Phosphohistidine domain"/>
    <property type="match status" value="1"/>
</dbReference>
<evidence type="ECO:0000256" key="13">
    <source>
        <dbReference type="ARBA" id="ARBA00022723"/>
    </source>
</evidence>
<dbReference type="InterPro" id="IPR050499">
    <property type="entry name" value="PEP-utilizing_PTS_enzyme"/>
</dbReference>
<proteinExistence type="inferred from homology"/>
<keyword evidence="24" id="KW-0670">Pyruvate</keyword>
<evidence type="ECO:0000259" key="23">
    <source>
        <dbReference type="Pfam" id="PF05524"/>
    </source>
</evidence>
<evidence type="ECO:0000256" key="6">
    <source>
        <dbReference type="ARBA" id="ARBA00012232"/>
    </source>
</evidence>